<evidence type="ECO:0008006" key="3">
    <source>
        <dbReference type="Google" id="ProtNLM"/>
    </source>
</evidence>
<comment type="caution">
    <text evidence="1">The sequence shown here is derived from an EMBL/GenBank/DDBJ whole genome shotgun (WGS) entry which is preliminary data.</text>
</comment>
<name>A0AAE3K3T4_9BACT</name>
<sequence length="163" mass="17164">MKGFFDRLKGTKGSFFLLVGLAAGVLLLFAGGGEEKNSAPPADTAGISVDAASDYISSLENRVTELISRMDGISDVRVVIIPESTGGRVYAENDRYSDGTMTEREIVIPGSDGTPITVKLRFPELRGVAVVCRGGANPVNQEKIVSLLTALFGLPATRVCVTG</sequence>
<dbReference type="Proteomes" id="UP001139365">
    <property type="component" value="Unassembled WGS sequence"/>
</dbReference>
<organism evidence="1 2">
    <name type="scientific">Candidatus Colimorpha enterica</name>
    <dbReference type="NCBI Taxonomy" id="3083063"/>
    <lineage>
        <taxon>Bacteria</taxon>
        <taxon>Pseudomonadati</taxon>
        <taxon>Bacteroidota</taxon>
        <taxon>Bacteroidia</taxon>
        <taxon>Bacteroidales</taxon>
        <taxon>Candidatus Colimorpha</taxon>
    </lineage>
</organism>
<dbReference type="EMBL" id="JALEMU010000010">
    <property type="protein sequence ID" value="MCI5754743.1"/>
    <property type="molecule type" value="Genomic_DNA"/>
</dbReference>
<proteinExistence type="predicted"/>
<reference evidence="1 2" key="1">
    <citation type="submission" date="2022-03" db="EMBL/GenBank/DDBJ databases">
        <title>Metagenome-assembled genomes from swine fecal metagenomes.</title>
        <authorList>
            <person name="Holman D.B."/>
            <person name="Kommadath A."/>
        </authorList>
    </citation>
    <scope>NUCLEOTIDE SEQUENCE [LARGE SCALE GENOMIC DNA]</scope>
    <source>
        <strain evidence="1">SUG147</strain>
    </source>
</reference>
<gene>
    <name evidence="1" type="ORF">MR241_00430</name>
</gene>
<dbReference type="AlphaFoldDB" id="A0AAE3K3T4"/>
<protein>
    <recommendedName>
        <fullName evidence="3">Stage III sporulation protein AG</fullName>
    </recommendedName>
</protein>
<evidence type="ECO:0000313" key="2">
    <source>
        <dbReference type="Proteomes" id="UP001139365"/>
    </source>
</evidence>
<accession>A0AAE3K3T4</accession>
<evidence type="ECO:0000313" key="1">
    <source>
        <dbReference type="EMBL" id="MCI5754743.1"/>
    </source>
</evidence>